<evidence type="ECO:0000313" key="2">
    <source>
        <dbReference type="EMBL" id="JAI23009.1"/>
    </source>
</evidence>
<dbReference type="EMBL" id="GDHF01029305">
    <property type="protein sequence ID" value="JAI23009.1"/>
    <property type="molecule type" value="Transcribed_RNA"/>
</dbReference>
<accession>A0A0K8UXF2</accession>
<evidence type="ECO:0000313" key="3">
    <source>
        <dbReference type="EMBL" id="JAI31339.1"/>
    </source>
</evidence>
<dbReference type="EMBL" id="GDHF01020975">
    <property type="protein sequence ID" value="JAI31339.1"/>
    <property type="molecule type" value="Transcribed_RNA"/>
</dbReference>
<gene>
    <name evidence="2" type="ORF">c1_g2_i1</name>
    <name evidence="3" type="ORF">c1_g2_i2</name>
</gene>
<feature type="domain" description="MADF" evidence="1">
    <location>
        <begin position="51"/>
        <end position="138"/>
    </location>
</feature>
<dbReference type="GO" id="GO:0005667">
    <property type="term" value="C:transcription regulator complex"/>
    <property type="evidence" value="ECO:0007669"/>
    <property type="project" value="TreeGrafter"/>
</dbReference>
<dbReference type="GO" id="GO:0006357">
    <property type="term" value="P:regulation of transcription by RNA polymerase II"/>
    <property type="evidence" value="ECO:0007669"/>
    <property type="project" value="TreeGrafter"/>
</dbReference>
<reference evidence="3" key="1">
    <citation type="submission" date="2015-06" db="EMBL/GenBank/DDBJ databases">
        <authorList>
            <person name="Hoefler B.C."/>
            <person name="Straight P.D."/>
        </authorList>
    </citation>
    <scope>NUCLEOTIDE SEQUENCE</scope>
</reference>
<organism evidence="3">
    <name type="scientific">Bactrocera latifrons</name>
    <name type="common">Malaysian fruit fly</name>
    <name type="synonym">Chaetodacus latifrons</name>
    <dbReference type="NCBI Taxonomy" id="174628"/>
    <lineage>
        <taxon>Eukaryota</taxon>
        <taxon>Metazoa</taxon>
        <taxon>Ecdysozoa</taxon>
        <taxon>Arthropoda</taxon>
        <taxon>Hexapoda</taxon>
        <taxon>Insecta</taxon>
        <taxon>Pterygota</taxon>
        <taxon>Neoptera</taxon>
        <taxon>Endopterygota</taxon>
        <taxon>Diptera</taxon>
        <taxon>Brachycera</taxon>
        <taxon>Muscomorpha</taxon>
        <taxon>Tephritoidea</taxon>
        <taxon>Tephritidae</taxon>
        <taxon>Bactrocera</taxon>
        <taxon>Bactrocera</taxon>
    </lineage>
</organism>
<dbReference type="Pfam" id="PF10545">
    <property type="entry name" value="MADF_DNA_bdg"/>
    <property type="match status" value="2"/>
</dbReference>
<dbReference type="OrthoDB" id="8062432at2759"/>
<dbReference type="InterPro" id="IPR039353">
    <property type="entry name" value="TF_Adf1"/>
</dbReference>
<dbReference type="SMART" id="SM00595">
    <property type="entry name" value="MADF"/>
    <property type="match status" value="2"/>
</dbReference>
<proteinExistence type="predicted"/>
<dbReference type="GO" id="GO:0005634">
    <property type="term" value="C:nucleus"/>
    <property type="evidence" value="ECO:0007669"/>
    <property type="project" value="TreeGrafter"/>
</dbReference>
<dbReference type="PANTHER" id="PTHR12243">
    <property type="entry name" value="MADF DOMAIN TRANSCRIPTION FACTOR"/>
    <property type="match status" value="1"/>
</dbReference>
<dbReference type="InterPro" id="IPR006578">
    <property type="entry name" value="MADF-dom"/>
</dbReference>
<evidence type="ECO:0000259" key="1">
    <source>
        <dbReference type="PROSITE" id="PS51029"/>
    </source>
</evidence>
<dbReference type="AlphaFoldDB" id="A0A0K8UXF2"/>
<feature type="domain" description="MADF" evidence="1">
    <location>
        <begin position="213"/>
        <end position="301"/>
    </location>
</feature>
<dbReference type="PROSITE" id="PS51029">
    <property type="entry name" value="MADF"/>
    <property type="match status" value="2"/>
</dbReference>
<sequence>MSEKTNTKMAANLNSRPAEPITDPIEVYNMFIVEDEESKDSVKQNARFHKRLIRHVRRHRVLYDPKHKQFSCVEAKNEVWEKIAKRMSCDADLCKNIWVNLRYAYQKYARRLRKFFANKASKKRSRRPVMAFETELVFLWRFVADKIRCPLPYSDEMEAKAATYTQPAAVDDDIVLLEDDVEVIDLDDETPAITKALSKLSKLHFQVTPEIRRLIYNLQCYQEIYDGGHRYYEDYRRKGIIWNAIANEVGDKATKLMKCWLQVQTRYEWELMQRRLEKELSATKPQTELESLLYFTKAHILRMPRTVYKSSFFLKKDWHEPIDHFKNIFSLLVAMKKYPIVITFTEMMVNKTEDIDTVKYTQLWTDVANTKGGGVTPGQCEATWLILRLFYWELMGMRKHSYQLQDKWYFETIITELYALSRTYKLPRAKKSTLGTLMLSSICADEVVQPAPTTAGNASKVLQTEVVPVLNDTPPPPNDTLMGNTIVPISVSLDEDIISSSIIENKRQASTKNIVIRNKPQNNVIPTPAASTCTTASNKGLVVTVTKKPTAYPQAHSPQIRVKSQAQLQATEPIKMFVQARPQIQIHAQPTPAPTPSPQIQVQTITVPCMPQAQQAQQYQMLPLTPIQAQTKLAVKQQASVQTPAQFIPTNMGQLLPPATIEPTIHEATTMTLDTLKTPKIVSAVSLAPRANFPVPFINKGLQITAVAGSVTSASPPALPTTTAPLRAVAPTLNTLAPPPTVVVAPTSNTLNLPFALPDKTNITKCPPLTCVNTDSVPKPGTIITMPNAVVPASTRTPTTMPLPIREPTSLEAKIPATVLARPYLTPTSQLNSNEIMIELISSVNGNQLVVHGPPLEQKYSLPMSTTALLIREVLSIPYLHKKNYNKPQQVNMCWQYLAKRFNLPVHICKACWNFLSENFAHFPQIAPMEELTKPLKIGIRVWRENYTFFQTFNDKAAQMRLPFAKDAVEKFFDNIRDQTKHIPRVSGKKLTFVADWQAAINSNPYVPNKVWFGTWTLFKGAFLKYMHDLELGIDNKWSLEWWRVLAKMDFLIEEQYHNMEPFYYIVRNKMIDECERCIREEQKYTIDPKSKRFVRKSDMPHPMLQKIPDIDAYRVVMTVRRYPQIYQKATDEEKTKAWQKVALEMRSTVTACRFAFQCALKNYRLYAARDPANRCRLNHRYYKHLAEIYRAIKPTRKLNIKTPSELNQSVSDNPDANEPVFPERFIMDINMSNSHSNVVMKNWAYGVGISVRKEKLEALFQKYRPTSVLGETATIK</sequence>
<dbReference type="PANTHER" id="PTHR12243:SF67">
    <property type="entry name" value="COREPRESSOR OF PANGOLIN, ISOFORM A-RELATED"/>
    <property type="match status" value="1"/>
</dbReference>
<name>A0A0K8UXF2_BACLA</name>
<protein>
    <recommendedName>
        <fullName evidence="1">MADF domain-containing protein</fullName>
    </recommendedName>
</protein>